<dbReference type="Proteomes" id="UP000192813">
    <property type="component" value="Unassembled WGS sequence"/>
</dbReference>
<dbReference type="SUPFAM" id="SSF56784">
    <property type="entry name" value="HAD-like"/>
    <property type="match status" value="1"/>
</dbReference>
<dbReference type="InterPro" id="IPR023214">
    <property type="entry name" value="HAD_sf"/>
</dbReference>
<proteinExistence type="predicted"/>
<dbReference type="EMBL" id="NBTM02000001">
    <property type="protein sequence ID" value="PNL92058.1"/>
    <property type="molecule type" value="Genomic_DNA"/>
</dbReference>
<evidence type="ECO:0000313" key="2">
    <source>
        <dbReference type="Proteomes" id="UP000192813"/>
    </source>
</evidence>
<dbReference type="InterPro" id="IPR006439">
    <property type="entry name" value="HAD-SF_hydro_IA"/>
</dbReference>
<gene>
    <name evidence="1" type="ORF">A6J77_007385</name>
</gene>
<accession>A0A2J9PNZ1</accession>
<comment type="caution">
    <text evidence="1">The sequence shown here is derived from an EMBL/GenBank/DDBJ whole genome shotgun (WGS) entry which is preliminary data.</text>
</comment>
<dbReference type="InterPro" id="IPR036412">
    <property type="entry name" value="HAD-like_sf"/>
</dbReference>
<dbReference type="PANTHER" id="PTHR18901">
    <property type="entry name" value="2-DEOXYGLUCOSE-6-PHOSPHATE PHOSPHATASE 2"/>
    <property type="match status" value="1"/>
</dbReference>
<dbReference type="RefSeq" id="WP_083069554.1">
    <property type="nucleotide sequence ID" value="NZ_CBCPHS010000010.1"/>
</dbReference>
<dbReference type="NCBIfam" id="TIGR01509">
    <property type="entry name" value="HAD-SF-IA-v3"/>
    <property type="match status" value="1"/>
</dbReference>
<evidence type="ECO:0000313" key="1">
    <source>
        <dbReference type="EMBL" id="PNL92058.1"/>
    </source>
</evidence>
<dbReference type="SFLD" id="SFLDG01129">
    <property type="entry name" value="C1.5:_HAD__Beta-PGM__Phosphata"/>
    <property type="match status" value="1"/>
</dbReference>
<dbReference type="SFLD" id="SFLDG01135">
    <property type="entry name" value="C1.5.6:_HAD__Beta-PGM__Phospha"/>
    <property type="match status" value="1"/>
</dbReference>
<dbReference type="Pfam" id="PF13419">
    <property type="entry name" value="HAD_2"/>
    <property type="match status" value="1"/>
</dbReference>
<dbReference type="PANTHER" id="PTHR18901:SF38">
    <property type="entry name" value="PSEUDOURIDINE-5'-PHOSPHATASE"/>
    <property type="match status" value="1"/>
</dbReference>
<protein>
    <submittedName>
        <fullName evidence="1">HAD family phosphatase</fullName>
    </submittedName>
</protein>
<dbReference type="InterPro" id="IPR023198">
    <property type="entry name" value="PGP-like_dom2"/>
</dbReference>
<dbReference type="AlphaFoldDB" id="A0A2J9PNZ1"/>
<dbReference type="Gene3D" id="3.40.50.1000">
    <property type="entry name" value="HAD superfamily/HAD-like"/>
    <property type="match status" value="1"/>
</dbReference>
<organism evidence="1 2">
    <name type="scientific">Aerococcus viridans</name>
    <dbReference type="NCBI Taxonomy" id="1377"/>
    <lineage>
        <taxon>Bacteria</taxon>
        <taxon>Bacillati</taxon>
        <taxon>Bacillota</taxon>
        <taxon>Bacilli</taxon>
        <taxon>Lactobacillales</taxon>
        <taxon>Aerococcaceae</taxon>
        <taxon>Aerococcus</taxon>
    </lineage>
</organism>
<dbReference type="Gene3D" id="1.10.150.240">
    <property type="entry name" value="Putative phosphatase, domain 2"/>
    <property type="match status" value="1"/>
</dbReference>
<name>A0A2J9PNZ1_9LACT</name>
<reference evidence="2" key="1">
    <citation type="submission" date="2017-12" db="EMBL/GenBank/DDBJ databases">
        <title>FDA dAtabase for Regulatory Grade micrObial Sequences (FDA-ARGOS): Supporting development and validation of Infectious Disease Dx tests.</title>
        <authorList>
            <person name="Hoffmann M."/>
            <person name="Allard M."/>
            <person name="Evans P."/>
            <person name="Brown E."/>
            <person name="Tallon L."/>
            <person name="Sadzewicz L."/>
            <person name="Sengamalay N."/>
            <person name="Ott S."/>
            <person name="Godinez A."/>
            <person name="Nagaraj S."/>
            <person name="Vavikolanu K."/>
            <person name="Aluvathingal J."/>
            <person name="Nadendla S."/>
            <person name="Sichtig H."/>
        </authorList>
    </citation>
    <scope>NUCLEOTIDE SEQUENCE [LARGE SCALE GENOMIC DNA]</scope>
    <source>
        <strain evidence="2">FDAARGOS_249</strain>
    </source>
</reference>
<sequence>MKTAVIFDMDGLMLDTEKVYAQVNQEGFESLGIEFTLDDYLKYVGVGEKETLQMYEEAIGDREAAEALLAREDKRYLEIIKDKAPDLKDDLIKVLDTLAAKKVDCYVASSTNIETVEYLLEATGIRKYFKGVLGGDQVENAKPDPEIYLKVVADFNLDKEKTIVLEDSIHGVNAAYQAGLDVIMVPDLVAPDDETYDRVLAVVGRLGDALPFID</sequence>
<dbReference type="SFLD" id="SFLDS00003">
    <property type="entry name" value="Haloacid_Dehalogenase"/>
    <property type="match status" value="1"/>
</dbReference>
<dbReference type="InterPro" id="IPR041492">
    <property type="entry name" value="HAD_2"/>
</dbReference>